<dbReference type="EMBL" id="JAOAOG010000051">
    <property type="protein sequence ID" value="KAJ6251982.1"/>
    <property type="molecule type" value="Genomic_DNA"/>
</dbReference>
<keyword evidence="2" id="KW-0342">GTP-binding</keyword>
<gene>
    <name evidence="3" type="ORF">M0813_14666</name>
</gene>
<accession>A0ABQ8Z5I2</accession>
<organism evidence="3 4">
    <name type="scientific">Anaeramoeba flamelloides</name>
    <dbReference type="NCBI Taxonomy" id="1746091"/>
    <lineage>
        <taxon>Eukaryota</taxon>
        <taxon>Metamonada</taxon>
        <taxon>Anaeramoebidae</taxon>
        <taxon>Anaeramoeba</taxon>
    </lineage>
</organism>
<keyword evidence="1" id="KW-0547">Nucleotide-binding</keyword>
<reference evidence="3" key="1">
    <citation type="submission" date="2022-08" db="EMBL/GenBank/DDBJ databases">
        <title>Novel sulfate-reducing endosymbionts in the free-living metamonad Anaeramoeba.</title>
        <authorList>
            <person name="Jerlstrom-Hultqvist J."/>
            <person name="Cepicka I."/>
            <person name="Gallot-Lavallee L."/>
            <person name="Salas-Leiva D."/>
            <person name="Curtis B.A."/>
            <person name="Zahonova K."/>
            <person name="Pipaliya S."/>
            <person name="Dacks J."/>
            <person name="Roger A.J."/>
        </authorList>
    </citation>
    <scope>NUCLEOTIDE SEQUENCE</scope>
    <source>
        <strain evidence="3">Schooner1</strain>
    </source>
</reference>
<dbReference type="SMART" id="SM00173">
    <property type="entry name" value="RAS"/>
    <property type="match status" value="1"/>
</dbReference>
<dbReference type="SMART" id="SM00176">
    <property type="entry name" value="RAN"/>
    <property type="match status" value="1"/>
</dbReference>
<name>A0ABQ8Z5I2_9EUKA</name>
<keyword evidence="4" id="KW-1185">Reference proteome</keyword>
<dbReference type="PROSITE" id="PS51420">
    <property type="entry name" value="RHO"/>
    <property type="match status" value="1"/>
</dbReference>
<dbReference type="PRINTS" id="PR00449">
    <property type="entry name" value="RASTRNSFRMNG"/>
</dbReference>
<dbReference type="PROSITE" id="PS51419">
    <property type="entry name" value="RAB"/>
    <property type="match status" value="1"/>
</dbReference>
<dbReference type="NCBIfam" id="TIGR00231">
    <property type="entry name" value="small_GTP"/>
    <property type="match status" value="1"/>
</dbReference>
<proteinExistence type="predicted"/>
<dbReference type="SMART" id="SM00175">
    <property type="entry name" value="RAB"/>
    <property type="match status" value="1"/>
</dbReference>
<dbReference type="CDD" id="cd00876">
    <property type="entry name" value="Ras"/>
    <property type="match status" value="1"/>
</dbReference>
<evidence type="ECO:0000256" key="1">
    <source>
        <dbReference type="ARBA" id="ARBA00022741"/>
    </source>
</evidence>
<evidence type="ECO:0000313" key="4">
    <source>
        <dbReference type="Proteomes" id="UP001150062"/>
    </source>
</evidence>
<comment type="caution">
    <text evidence="3">The sequence shown here is derived from an EMBL/GenBank/DDBJ whole genome shotgun (WGS) entry which is preliminary data.</text>
</comment>
<dbReference type="InterPro" id="IPR027417">
    <property type="entry name" value="P-loop_NTPase"/>
</dbReference>
<sequence length="192" mass="22322">MGERMRIVIVGSGGVGKSALTIRFLQNKFIQEYDPTIEDTYRKTMTIDKKSVFLDILDTAGQEEYTSMENTYYRSGDGFVCVYSITSTESYKKMKECLKNVLMNKDRKYFPIIIVGNKCDLKAKREVTATQVARDFKKTEYQYIETSALEGINIDKIFIELVRTCRKYSLLLKEQEKKEKSKKKSKKNCIIM</sequence>
<dbReference type="PANTHER" id="PTHR24070">
    <property type="entry name" value="RAS, DI-RAS, AND RHEB FAMILY MEMBERS OF SMALL GTPASE SUPERFAMILY"/>
    <property type="match status" value="1"/>
</dbReference>
<evidence type="ECO:0000313" key="3">
    <source>
        <dbReference type="EMBL" id="KAJ6251982.1"/>
    </source>
</evidence>
<dbReference type="SUPFAM" id="SSF52540">
    <property type="entry name" value="P-loop containing nucleoside triphosphate hydrolases"/>
    <property type="match status" value="1"/>
</dbReference>
<dbReference type="PROSITE" id="PS51421">
    <property type="entry name" value="RAS"/>
    <property type="match status" value="1"/>
</dbReference>
<dbReference type="SMART" id="SM00174">
    <property type="entry name" value="RHO"/>
    <property type="match status" value="1"/>
</dbReference>
<evidence type="ECO:0000256" key="2">
    <source>
        <dbReference type="ARBA" id="ARBA00023134"/>
    </source>
</evidence>
<dbReference type="InterPro" id="IPR001806">
    <property type="entry name" value="Small_GTPase"/>
</dbReference>
<protein>
    <submittedName>
        <fullName evidence="3">Ras-like protein</fullName>
    </submittedName>
</protein>
<dbReference type="InterPro" id="IPR020849">
    <property type="entry name" value="Small_GTPase_Ras-type"/>
</dbReference>
<dbReference type="Gene3D" id="3.40.50.300">
    <property type="entry name" value="P-loop containing nucleotide triphosphate hydrolases"/>
    <property type="match status" value="1"/>
</dbReference>
<dbReference type="InterPro" id="IPR005225">
    <property type="entry name" value="Small_GTP-bd"/>
</dbReference>
<dbReference type="Proteomes" id="UP001150062">
    <property type="component" value="Unassembled WGS sequence"/>
</dbReference>
<dbReference type="Pfam" id="PF00071">
    <property type="entry name" value="Ras"/>
    <property type="match status" value="1"/>
</dbReference>